<protein>
    <submittedName>
        <fullName evidence="1">Uncharacterized protein</fullName>
    </submittedName>
</protein>
<organism evidence="1">
    <name type="scientific">termite gut metagenome</name>
    <dbReference type="NCBI Taxonomy" id="433724"/>
    <lineage>
        <taxon>unclassified sequences</taxon>
        <taxon>metagenomes</taxon>
        <taxon>organismal metagenomes</taxon>
    </lineage>
</organism>
<reference evidence="1" key="1">
    <citation type="submission" date="2019-03" db="EMBL/GenBank/DDBJ databases">
        <title>Single cell metagenomics reveals metabolic interactions within the superorganism composed of flagellate Streblomastix strix and complex community of Bacteroidetes bacteria on its surface.</title>
        <authorList>
            <person name="Treitli S.C."/>
            <person name="Kolisko M."/>
            <person name="Husnik F."/>
            <person name="Keeling P."/>
            <person name="Hampl V."/>
        </authorList>
    </citation>
    <scope>NUCLEOTIDE SEQUENCE</scope>
    <source>
        <strain evidence="1">STM</strain>
    </source>
</reference>
<dbReference type="AlphaFoldDB" id="A0A5J4RP20"/>
<gene>
    <name evidence="1" type="ORF">EZS27_017096</name>
</gene>
<proteinExistence type="predicted"/>
<name>A0A5J4RP20_9ZZZZ</name>
<accession>A0A5J4RP20</accession>
<dbReference type="EMBL" id="SNRY01000979">
    <property type="protein sequence ID" value="KAA6334611.1"/>
    <property type="molecule type" value="Genomic_DNA"/>
</dbReference>
<comment type="caution">
    <text evidence="1">The sequence shown here is derived from an EMBL/GenBank/DDBJ whole genome shotgun (WGS) entry which is preliminary data.</text>
</comment>
<evidence type="ECO:0000313" key="1">
    <source>
        <dbReference type="EMBL" id="KAA6334611.1"/>
    </source>
</evidence>
<sequence>MLFIRSVFRKPQEEVIQYQYNDKSKPFRFPFNLGVPPWVRLYATILFVRSLTKRIFAPILHAPCGLRY</sequence>